<dbReference type="InterPro" id="IPR036291">
    <property type="entry name" value="NAD(P)-bd_dom_sf"/>
</dbReference>
<sequence length="251" mass="25538">MSTRTALVTGASRGIGAAVARRLAREGFAVALNSLPAAGMVAAAEAVAEDIRAAGGAAAVYPADISAAAEVDAMVARASAELGRVHVLVLNAAASALRPWHEVTEAEWDATSAVNLKGAFLCARRVFADRPPADGAVVTVSSVQAALGVADALPYATTKAGVIGFTRSLARALGPAGVRVNCVMPGAIRTEHELEHHPDQDAVAREVFAVQALRRRGTAEDVAGAVAFLAGPDAAFVTGQTLCVDGGWVPR</sequence>
<dbReference type="RefSeq" id="WP_075135994.1">
    <property type="nucleotide sequence ID" value="NZ_MSIF01000016.1"/>
</dbReference>
<evidence type="ECO:0000313" key="4">
    <source>
        <dbReference type="Proteomes" id="UP000185696"/>
    </source>
</evidence>
<accession>A0A7Z1AW96</accession>
<dbReference type="Proteomes" id="UP000185696">
    <property type="component" value="Unassembled WGS sequence"/>
</dbReference>
<dbReference type="OrthoDB" id="7064009at2"/>
<dbReference type="Pfam" id="PF13561">
    <property type="entry name" value="adh_short_C2"/>
    <property type="match status" value="1"/>
</dbReference>
<gene>
    <name evidence="3" type="ORF">BLA60_27980</name>
</gene>
<reference evidence="3 4" key="1">
    <citation type="submission" date="2016-12" db="EMBL/GenBank/DDBJ databases">
        <title>The draft genome sequence of Actinophytocola xinjiangensis.</title>
        <authorList>
            <person name="Wang W."/>
            <person name="Yuan L."/>
        </authorList>
    </citation>
    <scope>NUCLEOTIDE SEQUENCE [LARGE SCALE GENOMIC DNA]</scope>
    <source>
        <strain evidence="3 4">CGMCC 4.4663</strain>
    </source>
</reference>
<dbReference type="FunFam" id="3.40.50.720:FF:000084">
    <property type="entry name" value="Short-chain dehydrogenase reductase"/>
    <property type="match status" value="1"/>
</dbReference>
<comment type="similarity">
    <text evidence="1">Belongs to the short-chain dehydrogenases/reductases (SDR) family.</text>
</comment>
<keyword evidence="4" id="KW-1185">Reference proteome</keyword>
<dbReference type="SUPFAM" id="SSF51735">
    <property type="entry name" value="NAD(P)-binding Rossmann-fold domains"/>
    <property type="match status" value="1"/>
</dbReference>
<dbReference type="AlphaFoldDB" id="A0A7Z1AW96"/>
<dbReference type="InterPro" id="IPR002347">
    <property type="entry name" value="SDR_fam"/>
</dbReference>
<evidence type="ECO:0000256" key="2">
    <source>
        <dbReference type="ARBA" id="ARBA00023002"/>
    </source>
</evidence>
<evidence type="ECO:0000313" key="3">
    <source>
        <dbReference type="EMBL" id="OLF07402.1"/>
    </source>
</evidence>
<dbReference type="PANTHER" id="PTHR42760:SF133">
    <property type="entry name" value="3-OXOACYL-[ACYL-CARRIER-PROTEIN] REDUCTASE"/>
    <property type="match status" value="1"/>
</dbReference>
<keyword evidence="2" id="KW-0560">Oxidoreductase</keyword>
<organism evidence="3 4">
    <name type="scientific">Actinophytocola xinjiangensis</name>
    <dbReference type="NCBI Taxonomy" id="485602"/>
    <lineage>
        <taxon>Bacteria</taxon>
        <taxon>Bacillati</taxon>
        <taxon>Actinomycetota</taxon>
        <taxon>Actinomycetes</taxon>
        <taxon>Pseudonocardiales</taxon>
        <taxon>Pseudonocardiaceae</taxon>
    </lineage>
</organism>
<dbReference type="PRINTS" id="PR00081">
    <property type="entry name" value="GDHRDH"/>
</dbReference>
<dbReference type="Gene3D" id="3.40.50.720">
    <property type="entry name" value="NAD(P)-binding Rossmann-like Domain"/>
    <property type="match status" value="1"/>
</dbReference>
<dbReference type="PANTHER" id="PTHR42760">
    <property type="entry name" value="SHORT-CHAIN DEHYDROGENASES/REDUCTASES FAMILY MEMBER"/>
    <property type="match status" value="1"/>
</dbReference>
<name>A0A7Z1AW96_9PSEU</name>
<evidence type="ECO:0000256" key="1">
    <source>
        <dbReference type="ARBA" id="ARBA00006484"/>
    </source>
</evidence>
<comment type="caution">
    <text evidence="3">The sequence shown here is derived from an EMBL/GenBank/DDBJ whole genome shotgun (WGS) entry which is preliminary data.</text>
</comment>
<proteinExistence type="inferred from homology"/>
<dbReference type="EMBL" id="MSIF01000016">
    <property type="protein sequence ID" value="OLF07402.1"/>
    <property type="molecule type" value="Genomic_DNA"/>
</dbReference>
<dbReference type="GO" id="GO:0016616">
    <property type="term" value="F:oxidoreductase activity, acting on the CH-OH group of donors, NAD or NADP as acceptor"/>
    <property type="evidence" value="ECO:0007669"/>
    <property type="project" value="TreeGrafter"/>
</dbReference>
<protein>
    <recommendedName>
        <fullName evidence="5">3-oxoacyl-[acyl-carrier protein] reductase</fullName>
    </recommendedName>
</protein>
<dbReference type="InterPro" id="IPR020904">
    <property type="entry name" value="Sc_DH/Rdtase_CS"/>
</dbReference>
<dbReference type="PROSITE" id="PS00061">
    <property type="entry name" value="ADH_SHORT"/>
    <property type="match status" value="1"/>
</dbReference>
<evidence type="ECO:0008006" key="5">
    <source>
        <dbReference type="Google" id="ProtNLM"/>
    </source>
</evidence>
<dbReference type="PRINTS" id="PR00080">
    <property type="entry name" value="SDRFAMILY"/>
</dbReference>